<organism evidence="1 2">
    <name type="scientific">Aspergillus indologenus CBS 114.80</name>
    <dbReference type="NCBI Taxonomy" id="1450541"/>
    <lineage>
        <taxon>Eukaryota</taxon>
        <taxon>Fungi</taxon>
        <taxon>Dikarya</taxon>
        <taxon>Ascomycota</taxon>
        <taxon>Pezizomycotina</taxon>
        <taxon>Eurotiomycetes</taxon>
        <taxon>Eurotiomycetidae</taxon>
        <taxon>Eurotiales</taxon>
        <taxon>Aspergillaceae</taxon>
        <taxon>Aspergillus</taxon>
        <taxon>Aspergillus subgen. Circumdati</taxon>
    </lineage>
</organism>
<sequence>MARGAARLGGPTELRFNSARYTIRYQVVHEMPFIAAQQLALNSPASVKISHLYKNRPRDTLWSSFGLRLLLEYKSVVRSWAMGRSRVAFRKALADRGYDQDGRAISSFPRPAAEATQIAGLRGSIDFTVREEVITAKSPDIEKDMREFVDRIIKVMLHAPKAGTGFLKQRILWDNKRK</sequence>
<dbReference type="AlphaFoldDB" id="A0A2V5J043"/>
<dbReference type="EMBL" id="KZ825520">
    <property type="protein sequence ID" value="PYI30097.1"/>
    <property type="molecule type" value="Genomic_DNA"/>
</dbReference>
<protein>
    <submittedName>
        <fullName evidence="1">Uncharacterized protein</fullName>
    </submittedName>
</protein>
<evidence type="ECO:0000313" key="1">
    <source>
        <dbReference type="EMBL" id="PYI30097.1"/>
    </source>
</evidence>
<keyword evidence="2" id="KW-1185">Reference proteome</keyword>
<gene>
    <name evidence="1" type="ORF">BP00DRAFT_426845</name>
</gene>
<reference evidence="1 2" key="1">
    <citation type="submission" date="2018-02" db="EMBL/GenBank/DDBJ databases">
        <title>The genomes of Aspergillus section Nigri reveals drivers in fungal speciation.</title>
        <authorList>
            <consortium name="DOE Joint Genome Institute"/>
            <person name="Vesth T.C."/>
            <person name="Nybo J."/>
            <person name="Theobald S."/>
            <person name="Brandl J."/>
            <person name="Frisvad J.C."/>
            <person name="Nielsen K.F."/>
            <person name="Lyhne E.K."/>
            <person name="Kogle M.E."/>
            <person name="Kuo A."/>
            <person name="Riley R."/>
            <person name="Clum A."/>
            <person name="Nolan M."/>
            <person name="Lipzen A."/>
            <person name="Salamov A."/>
            <person name="Henrissat B."/>
            <person name="Wiebenga A."/>
            <person name="De vries R.P."/>
            <person name="Grigoriev I.V."/>
            <person name="Mortensen U.H."/>
            <person name="Andersen M.R."/>
            <person name="Baker S.E."/>
        </authorList>
    </citation>
    <scope>NUCLEOTIDE SEQUENCE [LARGE SCALE GENOMIC DNA]</scope>
    <source>
        <strain evidence="1 2">CBS 114.80</strain>
    </source>
</reference>
<name>A0A2V5J043_9EURO</name>
<accession>A0A2V5J043</accession>
<evidence type="ECO:0000313" key="2">
    <source>
        <dbReference type="Proteomes" id="UP000248817"/>
    </source>
</evidence>
<proteinExistence type="predicted"/>
<dbReference type="Proteomes" id="UP000248817">
    <property type="component" value="Unassembled WGS sequence"/>
</dbReference>